<evidence type="ECO:0000256" key="3">
    <source>
        <dbReference type="ARBA" id="ARBA00012438"/>
    </source>
</evidence>
<keyword evidence="7" id="KW-0902">Two-component regulatory system</keyword>
<dbReference type="CDD" id="cd00156">
    <property type="entry name" value="REC"/>
    <property type="match status" value="1"/>
</dbReference>
<comment type="catalytic activity">
    <reaction evidence="1">
        <text>ATP + protein L-histidine = ADP + protein N-phospho-L-histidine.</text>
        <dbReference type="EC" id="2.7.13.3"/>
    </reaction>
</comment>
<dbReference type="Pfam" id="PF02518">
    <property type="entry name" value="HATPase_c"/>
    <property type="match status" value="1"/>
</dbReference>
<evidence type="ECO:0000259" key="11">
    <source>
        <dbReference type="PROSITE" id="PS50109"/>
    </source>
</evidence>
<feature type="coiled-coil region" evidence="10">
    <location>
        <begin position="140"/>
        <end position="188"/>
    </location>
</feature>
<dbReference type="STRING" id="43989.cce_2508"/>
<dbReference type="HOGENOM" id="CLU_000445_114_72_3"/>
<dbReference type="EC" id="2.7.13.3" evidence="3"/>
<dbReference type="SUPFAM" id="SSF52172">
    <property type="entry name" value="CheY-like"/>
    <property type="match status" value="1"/>
</dbReference>
<dbReference type="GO" id="GO:0009927">
    <property type="term" value="F:histidine phosphotransfer kinase activity"/>
    <property type="evidence" value="ECO:0007669"/>
    <property type="project" value="TreeGrafter"/>
</dbReference>
<keyword evidence="6" id="KW-0418">Kinase</keyword>
<evidence type="ECO:0000256" key="7">
    <source>
        <dbReference type="ARBA" id="ARBA00023012"/>
    </source>
</evidence>
<dbReference type="SMART" id="SM00448">
    <property type="entry name" value="REC"/>
    <property type="match status" value="1"/>
</dbReference>
<dbReference type="KEGG" id="cyt:cce_2508"/>
<protein>
    <recommendedName>
        <fullName evidence="8">Circadian input-output histidine kinase CikA</fullName>
        <ecNumber evidence="3">2.7.13.3</ecNumber>
    </recommendedName>
</protein>
<evidence type="ECO:0000259" key="12">
    <source>
        <dbReference type="PROSITE" id="PS50110"/>
    </source>
</evidence>
<dbReference type="InterPro" id="IPR003661">
    <property type="entry name" value="HisK_dim/P_dom"/>
</dbReference>
<comment type="caution">
    <text evidence="9">Lacks conserved residue(s) required for the propagation of feature annotation.</text>
</comment>
<proteinExistence type="inferred from homology"/>
<dbReference type="GO" id="GO:0000155">
    <property type="term" value="F:phosphorelay sensor kinase activity"/>
    <property type="evidence" value="ECO:0007669"/>
    <property type="project" value="InterPro"/>
</dbReference>
<keyword evidence="14" id="KW-1185">Reference proteome</keyword>
<accession>B1WS70</accession>
<dbReference type="InterPro" id="IPR036097">
    <property type="entry name" value="HisK_dim/P_sf"/>
</dbReference>
<evidence type="ECO:0000256" key="1">
    <source>
        <dbReference type="ARBA" id="ARBA00000085"/>
    </source>
</evidence>
<dbReference type="InterPro" id="IPR001789">
    <property type="entry name" value="Sig_transdc_resp-reg_receiver"/>
</dbReference>
<dbReference type="SMART" id="SM00388">
    <property type="entry name" value="HisKA"/>
    <property type="match status" value="1"/>
</dbReference>
<evidence type="ECO:0000256" key="2">
    <source>
        <dbReference type="ARBA" id="ARBA00006402"/>
    </source>
</evidence>
<evidence type="ECO:0000256" key="10">
    <source>
        <dbReference type="SAM" id="Coils"/>
    </source>
</evidence>
<dbReference type="Gene3D" id="3.30.565.10">
    <property type="entry name" value="Histidine kinase-like ATPase, C-terminal domain"/>
    <property type="match status" value="1"/>
</dbReference>
<dbReference type="CDD" id="cd16922">
    <property type="entry name" value="HATPase_EvgS-ArcB-TorS-like"/>
    <property type="match status" value="1"/>
</dbReference>
<dbReference type="InterPro" id="IPR036890">
    <property type="entry name" value="HATPase_C_sf"/>
</dbReference>
<dbReference type="InterPro" id="IPR003594">
    <property type="entry name" value="HATPase_dom"/>
</dbReference>
<gene>
    <name evidence="13" type="ordered locus">cce_2508</name>
</gene>
<feature type="domain" description="Histidine kinase" evidence="11">
    <location>
        <begin position="195"/>
        <end position="414"/>
    </location>
</feature>
<dbReference type="PRINTS" id="PR00344">
    <property type="entry name" value="BCTRLSENSOR"/>
</dbReference>
<comment type="similarity">
    <text evidence="2">In the N-terminal section; belongs to the phytochrome family.</text>
</comment>
<reference evidence="13 14" key="1">
    <citation type="journal article" date="2008" name="Proc. Natl. Acad. Sci. U.S.A.">
        <title>The genome of Cyanothece 51142, a unicellular diazotrophic cyanobacterium important in the marine nitrogen cycle.</title>
        <authorList>
            <person name="Welsh E.A."/>
            <person name="Liberton M."/>
            <person name="Stoeckel J."/>
            <person name="Loh T."/>
            <person name="Elvitigala T."/>
            <person name="Wang C."/>
            <person name="Wollam A."/>
            <person name="Fulton R.S."/>
            <person name="Clifton S.W."/>
            <person name="Jacobs J.M."/>
            <person name="Aurora R."/>
            <person name="Ghosh B.K."/>
            <person name="Sherman L.A."/>
            <person name="Smith R.D."/>
            <person name="Wilson R.K."/>
            <person name="Pakrasi H.B."/>
        </authorList>
    </citation>
    <scope>NUCLEOTIDE SEQUENCE [LARGE SCALE GENOMIC DNA]</scope>
    <source>
        <strain evidence="14">ATCC 51142 / BH68</strain>
    </source>
</reference>
<dbReference type="PANTHER" id="PTHR43047:SF72">
    <property type="entry name" value="OSMOSENSING HISTIDINE PROTEIN KINASE SLN1"/>
    <property type="match status" value="1"/>
</dbReference>
<dbReference type="SMART" id="SM00387">
    <property type="entry name" value="HATPase_c"/>
    <property type="match status" value="1"/>
</dbReference>
<dbReference type="Gene3D" id="3.40.50.2300">
    <property type="match status" value="1"/>
</dbReference>
<sequence length="418" mass="47663">MALTIGTRNCIKFLDMEQTLNVLIIDNDKGNRLAIERSLKQIVPLLNLSKVESRTKALALLKEVSFNCIFLGSLLSDGDGLSLLKEIQNMGVQAPLIVLTPPENKKITQEFMESGAWDYIIESMISPDILFKTLKNSMRIHEVEKELKVTNQQLRENNKILKQKNKELKQQQDQIHLKNLQLQEASRRQSQFLATISHELRTPMNAIMGFSQLLLRQYPDPLTDQQIDIIQRIFNNSQNLLTLINEVLDFSKLEIGQMDLNIGKFDLDILVRFTVEELSSLTLNKNLSLNVDIHLANNQVINDKNFLKRILINLLSNAIKFTPAGEIWVKVWEMNPERIAITIEDTGVGIAPEHLKTIFTPFHQVDQTLTRQHLGTGLGLAIVYSLVKMMQGEIHVTSQLEQGSVFRVEIPRRLSSNL</sequence>
<dbReference type="GO" id="GO:0005886">
    <property type="term" value="C:plasma membrane"/>
    <property type="evidence" value="ECO:0007669"/>
    <property type="project" value="TreeGrafter"/>
</dbReference>
<dbReference type="InterPro" id="IPR011006">
    <property type="entry name" value="CheY-like_superfamily"/>
</dbReference>
<dbReference type="InterPro" id="IPR005467">
    <property type="entry name" value="His_kinase_dom"/>
</dbReference>
<keyword evidence="10" id="KW-0175">Coiled coil</keyword>
<dbReference type="PANTHER" id="PTHR43047">
    <property type="entry name" value="TWO-COMPONENT HISTIDINE PROTEIN KINASE"/>
    <property type="match status" value="1"/>
</dbReference>
<evidence type="ECO:0000256" key="4">
    <source>
        <dbReference type="ARBA" id="ARBA00022553"/>
    </source>
</evidence>
<dbReference type="Gene3D" id="1.10.287.130">
    <property type="match status" value="1"/>
</dbReference>
<dbReference type="Pfam" id="PF00512">
    <property type="entry name" value="HisKA"/>
    <property type="match status" value="1"/>
</dbReference>
<feature type="domain" description="Response regulatory" evidence="12">
    <location>
        <begin position="21"/>
        <end position="137"/>
    </location>
</feature>
<dbReference type="PROSITE" id="PS50109">
    <property type="entry name" value="HIS_KIN"/>
    <property type="match status" value="1"/>
</dbReference>
<dbReference type="Pfam" id="PF00072">
    <property type="entry name" value="Response_reg"/>
    <property type="match status" value="1"/>
</dbReference>
<evidence type="ECO:0000256" key="5">
    <source>
        <dbReference type="ARBA" id="ARBA00022679"/>
    </source>
</evidence>
<evidence type="ECO:0000313" key="14">
    <source>
        <dbReference type="Proteomes" id="UP000001203"/>
    </source>
</evidence>
<keyword evidence="5" id="KW-0808">Transferase</keyword>
<evidence type="ECO:0000256" key="8">
    <source>
        <dbReference type="ARBA" id="ARBA00074306"/>
    </source>
</evidence>
<dbReference type="CDD" id="cd00082">
    <property type="entry name" value="HisKA"/>
    <property type="match status" value="1"/>
</dbReference>
<organism evidence="13 14">
    <name type="scientific">Crocosphaera subtropica (strain ATCC 51142 / BH68)</name>
    <name type="common">Cyanothece sp. (strain ATCC 51142)</name>
    <dbReference type="NCBI Taxonomy" id="43989"/>
    <lineage>
        <taxon>Bacteria</taxon>
        <taxon>Bacillati</taxon>
        <taxon>Cyanobacteriota</taxon>
        <taxon>Cyanophyceae</taxon>
        <taxon>Oscillatoriophycideae</taxon>
        <taxon>Chroococcales</taxon>
        <taxon>Aphanothecaceae</taxon>
        <taxon>Crocosphaera</taxon>
        <taxon>Crocosphaera subtropica</taxon>
    </lineage>
</organism>
<dbReference type="EMBL" id="CP000806">
    <property type="protein sequence ID" value="ACB51856.1"/>
    <property type="molecule type" value="Genomic_DNA"/>
</dbReference>
<keyword evidence="4" id="KW-0597">Phosphoprotein</keyword>
<evidence type="ECO:0000256" key="9">
    <source>
        <dbReference type="PROSITE-ProRule" id="PRU00169"/>
    </source>
</evidence>
<dbReference type="SUPFAM" id="SSF47384">
    <property type="entry name" value="Homodimeric domain of signal transducing histidine kinase"/>
    <property type="match status" value="1"/>
</dbReference>
<dbReference type="FunFam" id="3.30.565.10:FF:000010">
    <property type="entry name" value="Sensor histidine kinase RcsC"/>
    <property type="match status" value="1"/>
</dbReference>
<evidence type="ECO:0000256" key="6">
    <source>
        <dbReference type="ARBA" id="ARBA00022777"/>
    </source>
</evidence>
<dbReference type="eggNOG" id="COG2205">
    <property type="taxonomic scope" value="Bacteria"/>
</dbReference>
<dbReference type="InterPro" id="IPR004358">
    <property type="entry name" value="Sig_transdc_His_kin-like_C"/>
</dbReference>
<dbReference type="PROSITE" id="PS50110">
    <property type="entry name" value="RESPONSE_REGULATORY"/>
    <property type="match status" value="1"/>
</dbReference>
<dbReference type="SUPFAM" id="SSF55874">
    <property type="entry name" value="ATPase domain of HSP90 chaperone/DNA topoisomerase II/histidine kinase"/>
    <property type="match status" value="1"/>
</dbReference>
<evidence type="ECO:0000313" key="13">
    <source>
        <dbReference type="EMBL" id="ACB51856.1"/>
    </source>
</evidence>
<dbReference type="Proteomes" id="UP000001203">
    <property type="component" value="Chromosome circular"/>
</dbReference>
<dbReference type="AlphaFoldDB" id="B1WS70"/>
<name>B1WS70_CROS5</name>